<gene>
    <name evidence="5" type="primary">echA8_2</name>
    <name evidence="5" type="ORF">PGLFYP46_01756</name>
</gene>
<protein>
    <recommendedName>
        <fullName evidence="2">3-hydroxyisobutyryl-CoA hydrolase</fullName>
        <ecNumber evidence="2">3.1.2.4</ecNumber>
    </recommendedName>
</protein>
<dbReference type="Pfam" id="PF16113">
    <property type="entry name" value="ECH_2"/>
    <property type="match status" value="1"/>
</dbReference>
<dbReference type="GO" id="GO:0006574">
    <property type="term" value="P:L-valine catabolic process"/>
    <property type="evidence" value="ECO:0007669"/>
    <property type="project" value="TreeGrafter"/>
</dbReference>
<accession>A0A6N3BQP5</accession>
<sequence>MRFLFFGYKIFIRKDGDEMTDFVIPKVIKKLGVIYLNNPRKLNALNFEMIKEIREILEKWEDDGNIRAVLFDSLTDKAFCSGGDLKDLYKNYIKNDFCQRKNEFFATEFELDKYIASYKKPIISHWKGIVMGGGIGLSINSDYIISEESVNWAMPETGLGFVPDVGVCNYISSLPKALGHFVGLIGRSLEASDLVKYNFSHVYIDSKDYEKLIEKLIDLSEIYEGEELIEKLKIEGEKYNLPVKETFVDKNYDKIEKYFNKDSLEEIYKSLEENLEDEFAREIYDDLKARSQFMLQVQFKKYFLCKNLTYHETVDLDLKVLNYALEIGEMEKGIKSKVIDKDYQPKWREMSLEDVEIEEVKKLLEVEK</sequence>
<organism evidence="5">
    <name type="scientific">Peptoniphilus gorbachii</name>
    <dbReference type="NCBI Taxonomy" id="411567"/>
    <lineage>
        <taxon>Bacteria</taxon>
        <taxon>Bacillati</taxon>
        <taxon>Bacillota</taxon>
        <taxon>Tissierellia</taxon>
        <taxon>Tissierellales</taxon>
        <taxon>Peptoniphilaceae</taxon>
        <taxon>Peptoniphilus</taxon>
    </lineage>
</organism>
<reference evidence="5" key="1">
    <citation type="submission" date="2019-11" db="EMBL/GenBank/DDBJ databases">
        <authorList>
            <person name="Feng L."/>
        </authorList>
    </citation>
    <scope>NUCLEOTIDE SEQUENCE</scope>
    <source>
        <strain evidence="5">PgorbachiiLFYP46</strain>
    </source>
</reference>
<dbReference type="InterPro" id="IPR029045">
    <property type="entry name" value="ClpP/crotonase-like_dom_sf"/>
</dbReference>
<evidence type="ECO:0000313" key="5">
    <source>
        <dbReference type="EMBL" id="VYU05534.1"/>
    </source>
</evidence>
<feature type="domain" description="Enoyl-CoA hydratase/isomerase" evidence="4">
    <location>
        <begin position="32"/>
        <end position="363"/>
    </location>
</feature>
<name>A0A6N3BQP5_9FIRM</name>
<dbReference type="Gene3D" id="3.90.226.10">
    <property type="entry name" value="2-enoyl-CoA Hydratase, Chain A, domain 1"/>
    <property type="match status" value="1"/>
</dbReference>
<dbReference type="GO" id="GO:0016829">
    <property type="term" value="F:lyase activity"/>
    <property type="evidence" value="ECO:0007669"/>
    <property type="project" value="UniProtKB-KW"/>
</dbReference>
<dbReference type="NCBIfam" id="NF004127">
    <property type="entry name" value="PRK05617.1"/>
    <property type="match status" value="1"/>
</dbReference>
<dbReference type="PANTHER" id="PTHR43176">
    <property type="entry name" value="3-HYDROXYISOBUTYRYL-COA HYDROLASE-RELATED"/>
    <property type="match status" value="1"/>
</dbReference>
<dbReference type="EC" id="3.1.2.4" evidence="2"/>
<dbReference type="CDD" id="cd06558">
    <property type="entry name" value="crotonase-like"/>
    <property type="match status" value="1"/>
</dbReference>
<proteinExistence type="predicted"/>
<dbReference type="SUPFAM" id="SSF52096">
    <property type="entry name" value="ClpP/crotonase"/>
    <property type="match status" value="1"/>
</dbReference>
<keyword evidence="5" id="KW-0456">Lyase</keyword>
<evidence type="ECO:0000256" key="3">
    <source>
        <dbReference type="ARBA" id="ARBA00022801"/>
    </source>
</evidence>
<evidence type="ECO:0000256" key="2">
    <source>
        <dbReference type="ARBA" id="ARBA00011915"/>
    </source>
</evidence>
<dbReference type="InterPro" id="IPR045004">
    <property type="entry name" value="ECH_dom"/>
</dbReference>
<dbReference type="InterPro" id="IPR032259">
    <property type="entry name" value="HIBYL-CoA-H"/>
</dbReference>
<comment type="catalytic activity">
    <reaction evidence="1">
        <text>3-hydroxy-2-methylpropanoyl-CoA + H2O = 3-hydroxy-2-methylpropanoate + CoA + H(+)</text>
        <dbReference type="Rhea" id="RHEA:20888"/>
        <dbReference type="ChEBI" id="CHEBI:11805"/>
        <dbReference type="ChEBI" id="CHEBI:15377"/>
        <dbReference type="ChEBI" id="CHEBI:15378"/>
        <dbReference type="ChEBI" id="CHEBI:57287"/>
        <dbReference type="ChEBI" id="CHEBI:57340"/>
        <dbReference type="EC" id="3.1.2.4"/>
    </reaction>
</comment>
<keyword evidence="3" id="KW-0378">Hydrolase</keyword>
<evidence type="ECO:0000259" key="4">
    <source>
        <dbReference type="Pfam" id="PF16113"/>
    </source>
</evidence>
<dbReference type="GO" id="GO:0003860">
    <property type="term" value="F:3-hydroxyisobutyryl-CoA hydrolase activity"/>
    <property type="evidence" value="ECO:0007669"/>
    <property type="project" value="UniProtKB-EC"/>
</dbReference>
<dbReference type="AlphaFoldDB" id="A0A6N3BQP5"/>
<evidence type="ECO:0000256" key="1">
    <source>
        <dbReference type="ARBA" id="ARBA00001709"/>
    </source>
</evidence>
<dbReference type="EMBL" id="CACRUP010000017">
    <property type="protein sequence ID" value="VYU05534.1"/>
    <property type="molecule type" value="Genomic_DNA"/>
</dbReference>
<dbReference type="PANTHER" id="PTHR43176:SF3">
    <property type="entry name" value="3-HYDROXYISOBUTYRYL-COA HYDROLASE, MITOCHONDRIAL"/>
    <property type="match status" value="1"/>
</dbReference>